<dbReference type="InterPro" id="IPR014048">
    <property type="entry name" value="MethylDNA_cys_MeTrfase_DNA-bd"/>
</dbReference>
<dbReference type="RefSeq" id="WP_369602086.1">
    <property type="nucleotide sequence ID" value="NZ_CP154858.1"/>
</dbReference>
<evidence type="ECO:0000313" key="3">
    <source>
        <dbReference type="EMBL" id="XDT73086.1"/>
    </source>
</evidence>
<dbReference type="PANTHER" id="PTHR42942">
    <property type="entry name" value="6-O-METHYLGUANINE DNA METHYLTRANSFERASE"/>
    <property type="match status" value="1"/>
</dbReference>
<dbReference type="Gene3D" id="1.10.10.10">
    <property type="entry name" value="Winged helix-like DNA-binding domain superfamily/Winged helix DNA-binding domain"/>
    <property type="match status" value="1"/>
</dbReference>
<dbReference type="CDD" id="cd06445">
    <property type="entry name" value="ATase"/>
    <property type="match status" value="1"/>
</dbReference>
<dbReference type="GO" id="GO:0003824">
    <property type="term" value="F:catalytic activity"/>
    <property type="evidence" value="ECO:0007669"/>
    <property type="project" value="InterPro"/>
</dbReference>
<dbReference type="InterPro" id="IPR036388">
    <property type="entry name" value="WH-like_DNA-bd_sf"/>
</dbReference>
<dbReference type="PANTHER" id="PTHR42942:SF1">
    <property type="entry name" value="ALKYLTRANSFERASE-LIKE PROTEIN 1"/>
    <property type="match status" value="1"/>
</dbReference>
<accession>A0AB39UZ06</accession>
<name>A0AB39UZ06_9GAMM</name>
<feature type="domain" description="Methylated-DNA-[protein]-cysteine S-methyltransferase DNA binding" evidence="2">
    <location>
        <begin position="7"/>
        <end position="86"/>
    </location>
</feature>
<proteinExistence type="predicted"/>
<dbReference type="InterPro" id="IPR036217">
    <property type="entry name" value="MethylDNA_cys_MeTrfase_DNAb"/>
</dbReference>
<keyword evidence="1" id="KW-0227">DNA damage</keyword>
<organism evidence="3">
    <name type="scientific">Thermohahella caldifontis</name>
    <dbReference type="NCBI Taxonomy" id="3142973"/>
    <lineage>
        <taxon>Bacteria</taxon>
        <taxon>Pseudomonadati</taxon>
        <taxon>Pseudomonadota</taxon>
        <taxon>Gammaproteobacteria</taxon>
        <taxon>Oceanospirillales</taxon>
        <taxon>Hahellaceae</taxon>
        <taxon>Thermohahella</taxon>
    </lineage>
</organism>
<dbReference type="KEGG" id="tcd:AAIA72_03650"/>
<evidence type="ECO:0000256" key="1">
    <source>
        <dbReference type="ARBA" id="ARBA00022763"/>
    </source>
</evidence>
<dbReference type="SUPFAM" id="SSF46767">
    <property type="entry name" value="Methylated DNA-protein cysteine methyltransferase, C-terminal domain"/>
    <property type="match status" value="1"/>
</dbReference>
<dbReference type="EMBL" id="CP154858">
    <property type="protein sequence ID" value="XDT73086.1"/>
    <property type="molecule type" value="Genomic_DNA"/>
</dbReference>
<dbReference type="InterPro" id="IPR052520">
    <property type="entry name" value="ATL_DNA_repair"/>
</dbReference>
<sequence length="103" mass="11292">MDPALLERIWTVVASVPEGRVATYGQIAGLAGLPRGARLVGRALGSLERNSRVPWHRIINARGQISIPGDSPAFVLQRQRLMDEGVDVSPSGKVSLKRFQWHP</sequence>
<protein>
    <submittedName>
        <fullName evidence="3">MGMT family protein</fullName>
    </submittedName>
</protein>
<dbReference type="GO" id="GO:0006281">
    <property type="term" value="P:DNA repair"/>
    <property type="evidence" value="ECO:0007669"/>
    <property type="project" value="InterPro"/>
</dbReference>
<gene>
    <name evidence="3" type="ORF">AAIA72_03650</name>
</gene>
<dbReference type="Pfam" id="PF01035">
    <property type="entry name" value="DNA_binding_1"/>
    <property type="match status" value="1"/>
</dbReference>
<dbReference type="AlphaFoldDB" id="A0AB39UZ06"/>
<evidence type="ECO:0000259" key="2">
    <source>
        <dbReference type="Pfam" id="PF01035"/>
    </source>
</evidence>
<reference evidence="3" key="1">
    <citation type="submission" date="2024-05" db="EMBL/GenBank/DDBJ databases">
        <title>Genome sequencing of novel strain.</title>
        <authorList>
            <person name="Ganbat D."/>
            <person name="Ganbat S."/>
            <person name="Lee S.-J."/>
        </authorList>
    </citation>
    <scope>NUCLEOTIDE SEQUENCE</scope>
    <source>
        <strain evidence="3">SMD15-11</strain>
    </source>
</reference>